<dbReference type="AlphaFoldDB" id="A0A927FF20"/>
<evidence type="ECO:0000313" key="1">
    <source>
        <dbReference type="EMBL" id="MBD8049861.1"/>
    </source>
</evidence>
<proteinExistence type="predicted"/>
<comment type="caution">
    <text evidence="1">The sequence shown here is derived from an EMBL/GenBank/DDBJ whole genome shotgun (WGS) entry which is preliminary data.</text>
</comment>
<gene>
    <name evidence="1" type="ORF">IC609_04855</name>
</gene>
<sequence>MAADDDEAWELSSTLVVNRRGQALSVQMERDLSSTQRLEIELGKATRPDAPEPEQGLRLRSLWVSPQDLGWGLATKLGVEPSLDGHGARQQALAVVSLPLAQERLWLHANAGWQWQRTSGVGTQRAQVSTLAAHWVWTPQRWAYVEGTRTSDGRDRLLHLGVRHWLQHHKLALDTGWGRQNGNEHRGDFVAINLSWFDLNF</sequence>
<accession>A0A927FF20</accession>
<protein>
    <submittedName>
        <fullName evidence="1">Uncharacterized protein</fullName>
    </submittedName>
</protein>
<dbReference type="EMBL" id="JACYFT010000001">
    <property type="protein sequence ID" value="MBD8049861.1"/>
    <property type="molecule type" value="Genomic_DNA"/>
</dbReference>
<reference evidence="1" key="1">
    <citation type="submission" date="2020-09" db="EMBL/GenBank/DDBJ databases">
        <title>Genome seq and assembly of Limnohabitants sp.</title>
        <authorList>
            <person name="Chhetri G."/>
        </authorList>
    </citation>
    <scope>NUCLEOTIDE SEQUENCE</scope>
    <source>
        <strain evidence="1">JUR4</strain>
    </source>
</reference>
<name>A0A927FF20_9BURK</name>
<organism evidence="1 2">
    <name type="scientific">Limnohabitans radicicola</name>
    <dbReference type="NCBI Taxonomy" id="2771427"/>
    <lineage>
        <taxon>Bacteria</taxon>
        <taxon>Pseudomonadati</taxon>
        <taxon>Pseudomonadota</taxon>
        <taxon>Betaproteobacteria</taxon>
        <taxon>Burkholderiales</taxon>
        <taxon>Comamonadaceae</taxon>
        <taxon>Limnohabitans</taxon>
    </lineage>
</organism>
<keyword evidence="2" id="KW-1185">Reference proteome</keyword>
<dbReference type="Proteomes" id="UP000647424">
    <property type="component" value="Unassembled WGS sequence"/>
</dbReference>
<evidence type="ECO:0000313" key="2">
    <source>
        <dbReference type="Proteomes" id="UP000647424"/>
    </source>
</evidence>